<accession>A0A2N6LPZ7</accession>
<dbReference type="PANTHER" id="PTHR43591:SF24">
    <property type="entry name" value="2-METHOXY-6-POLYPRENYL-1,4-BENZOQUINOL METHYLASE, MITOCHONDRIAL"/>
    <property type="match status" value="1"/>
</dbReference>
<dbReference type="InterPro" id="IPR029063">
    <property type="entry name" value="SAM-dependent_MTases_sf"/>
</dbReference>
<protein>
    <submittedName>
        <fullName evidence="2">SAM-dependent methyltransferase</fullName>
    </submittedName>
</protein>
<comment type="caution">
    <text evidence="2">The sequence shown here is derived from an EMBL/GenBank/DDBJ whole genome shotgun (WGS) entry which is preliminary data.</text>
</comment>
<dbReference type="PANTHER" id="PTHR43591">
    <property type="entry name" value="METHYLTRANSFERASE"/>
    <property type="match status" value="1"/>
</dbReference>
<dbReference type="GO" id="GO:0008168">
    <property type="term" value="F:methyltransferase activity"/>
    <property type="evidence" value="ECO:0007669"/>
    <property type="project" value="UniProtKB-KW"/>
</dbReference>
<dbReference type="Pfam" id="PF13489">
    <property type="entry name" value="Methyltransf_23"/>
    <property type="match status" value="1"/>
</dbReference>
<keyword evidence="1" id="KW-0175">Coiled coil</keyword>
<reference evidence="2 3" key="1">
    <citation type="submission" date="2017-07" db="EMBL/GenBank/DDBJ databases">
        <title>Genomes of Fischerella (Mastigocladus) sp. strains.</title>
        <authorList>
            <person name="Miller S.R."/>
        </authorList>
    </citation>
    <scope>NUCLEOTIDE SEQUENCE [LARGE SCALE GENOMIC DNA]</scope>
    <source>
        <strain evidence="2 3">CCMEE 5318</strain>
    </source>
</reference>
<evidence type="ECO:0000313" key="3">
    <source>
        <dbReference type="Proteomes" id="UP000235081"/>
    </source>
</evidence>
<dbReference type="RefSeq" id="WP_102179958.1">
    <property type="nucleotide sequence ID" value="NZ_NMQE01000009.1"/>
</dbReference>
<feature type="coiled-coil region" evidence="1">
    <location>
        <begin position="146"/>
        <end position="194"/>
    </location>
</feature>
<evidence type="ECO:0000256" key="1">
    <source>
        <dbReference type="SAM" id="Coils"/>
    </source>
</evidence>
<keyword evidence="2" id="KW-0489">Methyltransferase</keyword>
<dbReference type="Gene3D" id="1.20.1480.30">
    <property type="entry name" value="Designed four-helix bundle protein"/>
    <property type="match status" value="1"/>
</dbReference>
<name>A0A2N6LPZ7_9CYAN</name>
<evidence type="ECO:0000313" key="2">
    <source>
        <dbReference type="EMBL" id="PMB27991.1"/>
    </source>
</evidence>
<dbReference type="Proteomes" id="UP000235081">
    <property type="component" value="Unassembled WGS sequence"/>
</dbReference>
<proteinExistence type="predicted"/>
<gene>
    <name evidence="2" type="ORF">CEN46_00255</name>
</gene>
<sequence>MFESSQPEINVEELMQKIREDVAKRNHHSQLPSVSTSNISSSSIDTTKINWSFSLIEGLLRNAESRAVIRTKWPDNLNRFPYNLSRGLQKIALKILNFIFKDQREVNFNVINALKESVGLNRQLIGQIATLRSQLDECLNIVDTRLQKIDERLDLIDMNLQRLDERLCSADSSIQKLDEHLNHVNNSVQKVDNNFNKIDTQINTSITSIQEHLNTVNNRIEAIDERSIRNESYLKNDLMQQKRLITLFLEEAWQRLPEPFSQQQLQSFEEEKQHLLDALYVAFEDQFRGSRDLILNRLKVYLPLIAEAKVGTPETPILDVGCGRGEWLELLQKSGYAAKGLDINRVMLEQCRLKGLEVIEADVIAYLQSLPDAVIGAITGFHIIEHLPFEALIKLLIETARVLKPGGLAIFETPNPENIIVGSCNFYSDPTHRNPLFPPTVKFLMEQYGFANVELLRLREFRIEDNFKFIEADHPLAPTLNPIIEIIKSHFCAAPDFAVVGKKA</sequence>
<organism evidence="2 3">
    <name type="scientific">Fischerella thermalis CCMEE 5318</name>
    <dbReference type="NCBI Taxonomy" id="2019666"/>
    <lineage>
        <taxon>Bacteria</taxon>
        <taxon>Bacillati</taxon>
        <taxon>Cyanobacteriota</taxon>
        <taxon>Cyanophyceae</taxon>
        <taxon>Nostocales</taxon>
        <taxon>Hapalosiphonaceae</taxon>
        <taxon>Fischerella</taxon>
    </lineage>
</organism>
<keyword evidence="2" id="KW-0808">Transferase</keyword>
<dbReference type="Gene3D" id="3.40.50.150">
    <property type="entry name" value="Vaccinia Virus protein VP39"/>
    <property type="match status" value="1"/>
</dbReference>
<dbReference type="SUPFAM" id="SSF53335">
    <property type="entry name" value="S-adenosyl-L-methionine-dependent methyltransferases"/>
    <property type="match status" value="1"/>
</dbReference>
<dbReference type="EMBL" id="NMQE01000009">
    <property type="protein sequence ID" value="PMB27991.1"/>
    <property type="molecule type" value="Genomic_DNA"/>
</dbReference>
<dbReference type="AlphaFoldDB" id="A0A2N6LPZ7"/>
<dbReference type="CDD" id="cd02440">
    <property type="entry name" value="AdoMet_MTases"/>
    <property type="match status" value="1"/>
</dbReference>
<dbReference type="GO" id="GO:0032259">
    <property type="term" value="P:methylation"/>
    <property type="evidence" value="ECO:0007669"/>
    <property type="project" value="UniProtKB-KW"/>
</dbReference>